<proteinExistence type="predicted"/>
<dbReference type="InterPro" id="IPR016786">
    <property type="entry name" value="YdeI_bac"/>
</dbReference>
<evidence type="ECO:0000259" key="1">
    <source>
        <dbReference type="Pfam" id="PF08818"/>
    </source>
</evidence>
<dbReference type="Pfam" id="PF13376">
    <property type="entry name" value="OmdA"/>
    <property type="match status" value="1"/>
</dbReference>
<feature type="domain" description="YdhG-like" evidence="1">
    <location>
        <begin position="46"/>
        <end position="143"/>
    </location>
</feature>
<evidence type="ECO:0000313" key="3">
    <source>
        <dbReference type="Proteomes" id="UP000321412"/>
    </source>
</evidence>
<dbReference type="SUPFAM" id="SSF159888">
    <property type="entry name" value="YdhG-like"/>
    <property type="match status" value="1"/>
</dbReference>
<dbReference type="InterPro" id="IPR014922">
    <property type="entry name" value="YdhG-like"/>
</dbReference>
<dbReference type="AlphaFoldDB" id="A0A5C6X6H6"/>
<reference evidence="2 3" key="1">
    <citation type="submission" date="2019-08" db="EMBL/GenBank/DDBJ databases">
        <title>Bradymonadales sp. TMQ4.</title>
        <authorList>
            <person name="Liang Q."/>
        </authorList>
    </citation>
    <scope>NUCLEOTIDE SEQUENCE [LARGE SCALE GENOMIC DNA]</scope>
    <source>
        <strain evidence="2 3">TMQ4</strain>
    </source>
</reference>
<protein>
    <recommendedName>
        <fullName evidence="1">YdhG-like domain-containing protein</fullName>
    </recommendedName>
</protein>
<organism evidence="2 3">
    <name type="scientific">Lujinxingia vulgaris</name>
    <dbReference type="NCBI Taxonomy" id="2600176"/>
    <lineage>
        <taxon>Bacteria</taxon>
        <taxon>Deltaproteobacteria</taxon>
        <taxon>Bradymonadales</taxon>
        <taxon>Lujinxingiaceae</taxon>
        <taxon>Lujinxingia</taxon>
    </lineage>
</organism>
<comment type="caution">
    <text evidence="2">The sequence shown here is derived from an EMBL/GenBank/DDBJ whole genome shotgun (WGS) entry which is preliminary data.</text>
</comment>
<dbReference type="EMBL" id="VOSM01000003">
    <property type="protein sequence ID" value="TXD37454.1"/>
    <property type="molecule type" value="Genomic_DNA"/>
</dbReference>
<name>A0A5C6X6H6_9DELT</name>
<sequence length="222" mass="25241">MISWRAESEGWEGRFVVNTGDVDSYLEDGCGRCKHYQTPECKVHQWAEGLRALREVVRATELEEQLKWGSPCYSLEGQNVAMIGAYRDNFVLSLLKGAALPDPAKILEKPGPNTRYARVVRFRSVDEVVERRDALAQLLHEALVFERSGKEVEVDADDALPAELEERLEADADFKEAFEALTPGRQRSYQIYIGGAKKRETREARVERAVPKIMEGKGWNER</sequence>
<dbReference type="Gene3D" id="3.90.1150.200">
    <property type="match status" value="1"/>
</dbReference>
<dbReference type="Proteomes" id="UP000321412">
    <property type="component" value="Unassembled WGS sequence"/>
</dbReference>
<accession>A0A5C6X6H6</accession>
<keyword evidence="3" id="KW-1185">Reference proteome</keyword>
<dbReference type="Pfam" id="PF08818">
    <property type="entry name" value="DUF1801"/>
    <property type="match status" value="1"/>
</dbReference>
<evidence type="ECO:0000313" key="2">
    <source>
        <dbReference type="EMBL" id="TXD37454.1"/>
    </source>
</evidence>
<dbReference type="OrthoDB" id="214150at2"/>
<dbReference type="PIRSF" id="PIRSF021308">
    <property type="entry name" value="UCP021308"/>
    <property type="match status" value="1"/>
</dbReference>
<gene>
    <name evidence="2" type="ORF">FRC98_07100</name>
</gene>